<proteinExistence type="predicted"/>
<name>A0A6C0IFN5_9ZZZZ</name>
<dbReference type="EMBL" id="MN740165">
    <property type="protein sequence ID" value="QHT91315.1"/>
    <property type="molecule type" value="Genomic_DNA"/>
</dbReference>
<organism evidence="1">
    <name type="scientific">viral metagenome</name>
    <dbReference type="NCBI Taxonomy" id="1070528"/>
    <lineage>
        <taxon>unclassified sequences</taxon>
        <taxon>metagenomes</taxon>
        <taxon>organismal metagenomes</taxon>
    </lineage>
</organism>
<accession>A0A6C0IFN5</accession>
<evidence type="ECO:0000313" key="1">
    <source>
        <dbReference type="EMBL" id="QHT91315.1"/>
    </source>
</evidence>
<protein>
    <recommendedName>
        <fullName evidence="2">mRNA capping enzyme adenylation domain-containing protein</fullName>
    </recommendedName>
</protein>
<evidence type="ECO:0008006" key="2">
    <source>
        <dbReference type="Google" id="ProtNLM"/>
    </source>
</evidence>
<dbReference type="AlphaFoldDB" id="A0A6C0IFN5"/>
<sequence>MTSINDKEQEQVTQGVLQSSYRNTHAVNLKKASPAIQQTTIEYLNNHCQDLVIAQRLTPDKAEKPLKNGSFFLTNYIGKAEPGFLVFLPKQYPTFVRFHLSKREREHTKGQPLVYIMRMRTSNVVNEGSVFVAALDVNSHLMILEDVYIWRNQNIFQTDSFSKRRLIMKEFVEKHWIPDSRLLGGIVTEVSQPKPLASFKTLIENKESHRVDFVPEMAGRRRFYMLVNETKGALSTSDGYYGRVVNPQPVVIPQPVVEARAVKVPLLPDVYELFDNNNKSLGNAAIQQLELSKKLKEIKDTIWVTISYNEDFKRYEITGLKI</sequence>
<reference evidence="1" key="1">
    <citation type="journal article" date="2020" name="Nature">
        <title>Giant virus diversity and host interactions through global metagenomics.</title>
        <authorList>
            <person name="Schulz F."/>
            <person name="Roux S."/>
            <person name="Paez-Espino D."/>
            <person name="Jungbluth S."/>
            <person name="Walsh D.A."/>
            <person name="Denef V.J."/>
            <person name="McMahon K.D."/>
            <person name="Konstantinidis K.T."/>
            <person name="Eloe-Fadrosh E.A."/>
            <person name="Kyrpides N.C."/>
            <person name="Woyke T."/>
        </authorList>
    </citation>
    <scope>NUCLEOTIDE SEQUENCE</scope>
    <source>
        <strain evidence="1">GVMAG-M-3300023184-77</strain>
    </source>
</reference>